<dbReference type="EMBL" id="NOJY02000018">
    <property type="protein sequence ID" value="RDY26942.1"/>
    <property type="molecule type" value="Genomic_DNA"/>
</dbReference>
<evidence type="ECO:0000313" key="3">
    <source>
        <dbReference type="Proteomes" id="UP000215694"/>
    </source>
</evidence>
<keyword evidence="1" id="KW-0472">Membrane</keyword>
<dbReference type="AlphaFoldDB" id="A0A371J298"/>
<dbReference type="InterPro" id="IPR021359">
    <property type="entry name" value="DUF2812"/>
</dbReference>
<keyword evidence="1" id="KW-1133">Transmembrane helix</keyword>
<feature type="transmembrane region" description="Helical" evidence="1">
    <location>
        <begin position="112"/>
        <end position="137"/>
    </location>
</feature>
<name>A0A371J298_9FIRM</name>
<sequence>MLQKIHKLYCSYEKEEQWLNEMAAKGMMLKNYTFGTYYFEKDIPGKYIYRIELLENAPNHTESRVYIEFMEDTGVEYISSYMNWVYFRKKSDEGEFDLYSDLDSKIKHYNRILQLTSIIFYVNLIAMFVNLYIGLVAMINNNIYSNLVFASISLIVSLIIGRVRFSYKKKVKKLKKEKQLVE</sequence>
<dbReference type="Pfam" id="PF11193">
    <property type="entry name" value="DUF2812"/>
    <property type="match status" value="1"/>
</dbReference>
<feature type="transmembrane region" description="Helical" evidence="1">
    <location>
        <begin position="143"/>
        <end position="165"/>
    </location>
</feature>
<evidence type="ECO:0000313" key="2">
    <source>
        <dbReference type="EMBL" id="RDY26942.1"/>
    </source>
</evidence>
<proteinExistence type="predicted"/>
<organism evidence="2 3">
    <name type="scientific">Romboutsia weinsteinii</name>
    <dbReference type="NCBI Taxonomy" id="2020949"/>
    <lineage>
        <taxon>Bacteria</taxon>
        <taxon>Bacillati</taxon>
        <taxon>Bacillota</taxon>
        <taxon>Clostridia</taxon>
        <taxon>Peptostreptococcales</taxon>
        <taxon>Peptostreptococcaceae</taxon>
        <taxon>Romboutsia</taxon>
    </lineage>
</organism>
<dbReference type="OrthoDB" id="8757095at2"/>
<gene>
    <name evidence="2" type="ORF">CHL78_011440</name>
</gene>
<dbReference type="RefSeq" id="WP_094368056.1">
    <property type="nucleotide sequence ID" value="NZ_NOJY02000018.1"/>
</dbReference>
<dbReference type="Proteomes" id="UP000215694">
    <property type="component" value="Unassembled WGS sequence"/>
</dbReference>
<reference evidence="2 3" key="1">
    <citation type="journal article" date="2017" name="Genome Announc.">
        <title>Draft Genome Sequence of Romboutsia weinsteinii sp. nov. Strain CCRI-19649(T) Isolated from Surface Water.</title>
        <authorList>
            <person name="Maheux A.F."/>
            <person name="Boudreau D.K."/>
            <person name="Berube E."/>
            <person name="Boissinot M."/>
            <person name="Cantin P."/>
            <person name="Raymond F."/>
            <person name="Corbeil J."/>
            <person name="Omar R.F."/>
            <person name="Bergeron M.G."/>
        </authorList>
    </citation>
    <scope>NUCLEOTIDE SEQUENCE [LARGE SCALE GENOMIC DNA]</scope>
    <source>
        <strain evidence="2 3">CCRI-19649</strain>
    </source>
</reference>
<evidence type="ECO:0000256" key="1">
    <source>
        <dbReference type="SAM" id="Phobius"/>
    </source>
</evidence>
<protein>
    <submittedName>
        <fullName evidence="2">DUF2812 domain-containing protein</fullName>
    </submittedName>
</protein>
<comment type="caution">
    <text evidence="2">The sequence shown here is derived from an EMBL/GenBank/DDBJ whole genome shotgun (WGS) entry which is preliminary data.</text>
</comment>
<keyword evidence="1" id="KW-0812">Transmembrane</keyword>
<keyword evidence="3" id="KW-1185">Reference proteome</keyword>
<accession>A0A371J298</accession>